<evidence type="ECO:0000259" key="5">
    <source>
        <dbReference type="PROSITE" id="PS50931"/>
    </source>
</evidence>
<evidence type="ECO:0000256" key="2">
    <source>
        <dbReference type="ARBA" id="ARBA00023015"/>
    </source>
</evidence>
<keyword evidence="4" id="KW-0804">Transcription</keyword>
<keyword evidence="2" id="KW-0805">Transcription regulation</keyword>
<sequence>MKNIRKNLKLRHFRLIEVLAETKNIRRTADRLNITPGAVSKSCLEIENILKTKLFTRKYGSLVPNEICERFIIAGRRVNAELKHLMTDLHTHEKGFYGRVKIGFQTPMLQDFIMKGVSEIKKMHPNLNLTLNYAARHELLAGLEANLYDFIFVNLTDIQSYSRFKTLSLGTEQYIVASMKNIFSIPDVLEKWHEFSSFIWVLPIAGLAMRDRFEAALAARGLALPSRFIEMNSPIGGEQIVALTDAYTLLPLTMIRNLGWPIDSSDVSLRFLPEMQLENGIVWLNDTELSAAAKYVRQLIVNKINKNIEL</sequence>
<organism evidence="6 7">
    <name type="scientific">Acetobacter pasteurianus</name>
    <name type="common">Acetobacter turbidans</name>
    <dbReference type="NCBI Taxonomy" id="438"/>
    <lineage>
        <taxon>Bacteria</taxon>
        <taxon>Pseudomonadati</taxon>
        <taxon>Pseudomonadota</taxon>
        <taxon>Alphaproteobacteria</taxon>
        <taxon>Acetobacterales</taxon>
        <taxon>Acetobacteraceae</taxon>
        <taxon>Acetobacter</taxon>
    </lineage>
</organism>
<dbReference type="Pfam" id="PF00126">
    <property type="entry name" value="HTH_1"/>
    <property type="match status" value="1"/>
</dbReference>
<dbReference type="Proteomes" id="UP000093796">
    <property type="component" value="Unassembled WGS sequence"/>
</dbReference>
<dbReference type="PATRIC" id="fig|438.15.peg.632"/>
<dbReference type="PANTHER" id="PTHR30419">
    <property type="entry name" value="HTH-TYPE TRANSCRIPTIONAL REGULATOR YBHD"/>
    <property type="match status" value="1"/>
</dbReference>
<reference evidence="6 7" key="1">
    <citation type="submission" date="2016-05" db="EMBL/GenBank/DDBJ databases">
        <title>Genome sequencing of Acetobacter pasteurianus strain SRCM100623.</title>
        <authorList>
            <person name="Song Y.R."/>
        </authorList>
    </citation>
    <scope>NUCLEOTIDE SEQUENCE [LARGE SCALE GENOMIC DNA]</scope>
    <source>
        <strain evidence="6 7">SRCM100623</strain>
    </source>
</reference>
<dbReference type="EMBL" id="LYUD01000046">
    <property type="protein sequence ID" value="OAZ74963.1"/>
    <property type="molecule type" value="Genomic_DNA"/>
</dbReference>
<dbReference type="InterPro" id="IPR036388">
    <property type="entry name" value="WH-like_DNA-bd_sf"/>
</dbReference>
<dbReference type="GO" id="GO:0005829">
    <property type="term" value="C:cytosol"/>
    <property type="evidence" value="ECO:0007669"/>
    <property type="project" value="TreeGrafter"/>
</dbReference>
<evidence type="ECO:0000313" key="6">
    <source>
        <dbReference type="EMBL" id="OAZ74963.1"/>
    </source>
</evidence>
<comment type="similarity">
    <text evidence="1">Belongs to the LysR transcriptional regulatory family.</text>
</comment>
<evidence type="ECO:0000256" key="1">
    <source>
        <dbReference type="ARBA" id="ARBA00009437"/>
    </source>
</evidence>
<feature type="domain" description="HTH lysR-type" evidence="5">
    <location>
        <begin position="8"/>
        <end position="65"/>
    </location>
</feature>
<evidence type="ECO:0000256" key="4">
    <source>
        <dbReference type="ARBA" id="ARBA00023163"/>
    </source>
</evidence>
<keyword evidence="3" id="KW-0238">DNA-binding</keyword>
<dbReference type="RefSeq" id="WP_231111060.1">
    <property type="nucleotide sequence ID" value="NZ_LYUD01000046.1"/>
</dbReference>
<dbReference type="Gene3D" id="1.10.10.10">
    <property type="entry name" value="Winged helix-like DNA-binding domain superfamily/Winged helix DNA-binding domain"/>
    <property type="match status" value="1"/>
</dbReference>
<dbReference type="InterPro" id="IPR005119">
    <property type="entry name" value="LysR_subst-bd"/>
</dbReference>
<dbReference type="GO" id="GO:0003700">
    <property type="term" value="F:DNA-binding transcription factor activity"/>
    <property type="evidence" value="ECO:0007669"/>
    <property type="project" value="InterPro"/>
</dbReference>
<dbReference type="InterPro" id="IPR000847">
    <property type="entry name" value="LysR_HTH_N"/>
</dbReference>
<dbReference type="Pfam" id="PF03466">
    <property type="entry name" value="LysR_substrate"/>
    <property type="match status" value="1"/>
</dbReference>
<dbReference type="SUPFAM" id="SSF53850">
    <property type="entry name" value="Periplasmic binding protein-like II"/>
    <property type="match status" value="1"/>
</dbReference>
<evidence type="ECO:0000313" key="7">
    <source>
        <dbReference type="Proteomes" id="UP000093796"/>
    </source>
</evidence>
<proteinExistence type="inferred from homology"/>
<dbReference type="PROSITE" id="PS50931">
    <property type="entry name" value="HTH_LYSR"/>
    <property type="match status" value="1"/>
</dbReference>
<protein>
    <recommendedName>
        <fullName evidence="5">HTH lysR-type domain-containing protein</fullName>
    </recommendedName>
</protein>
<dbReference type="AlphaFoldDB" id="A0A1A0DI51"/>
<evidence type="ECO:0000256" key="3">
    <source>
        <dbReference type="ARBA" id="ARBA00023125"/>
    </source>
</evidence>
<dbReference type="InterPro" id="IPR050950">
    <property type="entry name" value="HTH-type_LysR_regulators"/>
</dbReference>
<dbReference type="SUPFAM" id="SSF46785">
    <property type="entry name" value="Winged helix' DNA-binding domain"/>
    <property type="match status" value="1"/>
</dbReference>
<dbReference type="PANTHER" id="PTHR30419:SF8">
    <property type="entry name" value="NITROGEN ASSIMILATION TRANSCRIPTIONAL ACTIVATOR-RELATED"/>
    <property type="match status" value="1"/>
</dbReference>
<gene>
    <name evidence="6" type="ORF">SRCM100623_00560</name>
</gene>
<comment type="caution">
    <text evidence="6">The sequence shown here is derived from an EMBL/GenBank/DDBJ whole genome shotgun (WGS) entry which is preliminary data.</text>
</comment>
<dbReference type="Gene3D" id="3.40.190.10">
    <property type="entry name" value="Periplasmic binding protein-like II"/>
    <property type="match status" value="2"/>
</dbReference>
<dbReference type="GO" id="GO:0003677">
    <property type="term" value="F:DNA binding"/>
    <property type="evidence" value="ECO:0007669"/>
    <property type="project" value="UniProtKB-KW"/>
</dbReference>
<name>A0A1A0DI51_ACEPA</name>
<accession>A0A1A0DI51</accession>
<dbReference type="InterPro" id="IPR036390">
    <property type="entry name" value="WH_DNA-bd_sf"/>
</dbReference>